<dbReference type="EMBL" id="CAJHOE010000007">
    <property type="protein sequence ID" value="CAD7289258.1"/>
    <property type="molecule type" value="Genomic_DNA"/>
</dbReference>
<gene>
    <name evidence="1" type="ORF">LMG8286_01731</name>
</gene>
<evidence type="ECO:0000313" key="2">
    <source>
        <dbReference type="Proteomes" id="UP000789359"/>
    </source>
</evidence>
<accession>A0ABN7K9Q4</accession>
<reference evidence="1 2" key="1">
    <citation type="submission" date="2020-11" db="EMBL/GenBank/DDBJ databases">
        <authorList>
            <person name="Peeters C."/>
        </authorList>
    </citation>
    <scope>NUCLEOTIDE SEQUENCE [LARGE SCALE GENOMIC DNA]</scope>
    <source>
        <strain evidence="1 2">LMG 8286</strain>
    </source>
</reference>
<organism evidence="1 2">
    <name type="scientific">Campylobacter suis</name>
    <dbReference type="NCBI Taxonomy" id="2790657"/>
    <lineage>
        <taxon>Bacteria</taxon>
        <taxon>Pseudomonadati</taxon>
        <taxon>Campylobacterota</taxon>
        <taxon>Epsilonproteobacteria</taxon>
        <taxon>Campylobacterales</taxon>
        <taxon>Campylobacteraceae</taxon>
        <taxon>Campylobacter</taxon>
    </lineage>
</organism>
<dbReference type="Proteomes" id="UP000789359">
    <property type="component" value="Unassembled WGS sequence"/>
</dbReference>
<evidence type="ECO:0000313" key="1">
    <source>
        <dbReference type="EMBL" id="CAD7289258.1"/>
    </source>
</evidence>
<keyword evidence="2" id="KW-1185">Reference proteome</keyword>
<comment type="caution">
    <text evidence="1">The sequence shown here is derived from an EMBL/GenBank/DDBJ whole genome shotgun (WGS) entry which is preliminary data.</text>
</comment>
<name>A0ABN7K9Q4_9BACT</name>
<sequence>MTEISEKMIMKFFNSLTSAKVSSTSATKTMPQFLSNSGTLIPAYTIFAARFVRTETVSISSDSFVDSLSIKT</sequence>
<protein>
    <submittedName>
        <fullName evidence="1">Uncharacterized protein</fullName>
    </submittedName>
</protein>
<proteinExistence type="predicted"/>